<gene>
    <name evidence="1" type="ORF">GTW51_01610</name>
</gene>
<accession>A0A6L9MCZ3</accession>
<protein>
    <submittedName>
        <fullName evidence="1">Uncharacterized protein</fullName>
    </submittedName>
</protein>
<dbReference type="AlphaFoldDB" id="A0A6L9MCZ3"/>
<organism evidence="1 2">
    <name type="scientific">Aurantimonas aggregata</name>
    <dbReference type="NCBI Taxonomy" id="2047720"/>
    <lineage>
        <taxon>Bacteria</taxon>
        <taxon>Pseudomonadati</taxon>
        <taxon>Pseudomonadota</taxon>
        <taxon>Alphaproteobacteria</taxon>
        <taxon>Hyphomicrobiales</taxon>
        <taxon>Aurantimonadaceae</taxon>
        <taxon>Aurantimonas</taxon>
    </lineage>
</organism>
<comment type="caution">
    <text evidence="1">The sequence shown here is derived from an EMBL/GenBank/DDBJ whole genome shotgun (WGS) entry which is preliminary data.</text>
</comment>
<keyword evidence="2" id="KW-1185">Reference proteome</keyword>
<dbReference type="RefSeq" id="WP_163042126.1">
    <property type="nucleotide sequence ID" value="NZ_JAAAMJ010000001.1"/>
</dbReference>
<name>A0A6L9MCZ3_9HYPH</name>
<reference evidence="1 2" key="1">
    <citation type="submission" date="2020-01" db="EMBL/GenBank/DDBJ databases">
        <title>Genomes of bacteria type strains.</title>
        <authorList>
            <person name="Chen J."/>
            <person name="Zhu S."/>
            <person name="Chen J."/>
        </authorList>
    </citation>
    <scope>NUCLEOTIDE SEQUENCE [LARGE SCALE GENOMIC DNA]</scope>
    <source>
        <strain evidence="1 2">KCTC 52919</strain>
    </source>
</reference>
<sequence length="53" mass="5854">MSPVQRADFYERLKAWAAEPINGVYLDDSEVASLEAFLGTLSFEAESNVAETD</sequence>
<evidence type="ECO:0000313" key="1">
    <source>
        <dbReference type="EMBL" id="NDV85392.1"/>
    </source>
</evidence>
<dbReference type="Proteomes" id="UP000476332">
    <property type="component" value="Unassembled WGS sequence"/>
</dbReference>
<proteinExistence type="predicted"/>
<dbReference type="EMBL" id="JAAAMJ010000001">
    <property type="protein sequence ID" value="NDV85392.1"/>
    <property type="molecule type" value="Genomic_DNA"/>
</dbReference>
<evidence type="ECO:0000313" key="2">
    <source>
        <dbReference type="Proteomes" id="UP000476332"/>
    </source>
</evidence>